<dbReference type="GO" id="GO:0008173">
    <property type="term" value="F:RNA methyltransferase activity"/>
    <property type="evidence" value="ECO:0007669"/>
    <property type="project" value="InterPro"/>
</dbReference>
<evidence type="ECO:0000259" key="6">
    <source>
        <dbReference type="PROSITE" id="PS51686"/>
    </source>
</evidence>
<protein>
    <submittedName>
        <fullName evidence="7">16S rRNA (Cytosine967-C5)-methyltransferase</fullName>
    </submittedName>
</protein>
<evidence type="ECO:0000256" key="4">
    <source>
        <dbReference type="ARBA" id="ARBA00022884"/>
    </source>
</evidence>
<dbReference type="InterPro" id="IPR054728">
    <property type="entry name" value="RsmB-like_ferredoxin"/>
</dbReference>
<proteinExistence type="inferred from homology"/>
<comment type="caution">
    <text evidence="5">Lacks conserved residue(s) required for the propagation of feature annotation.</text>
</comment>
<comment type="similarity">
    <text evidence="5">Belongs to the class I-like SAM-binding methyltransferase superfamily. RsmB/NOP family.</text>
</comment>
<dbReference type="PRINTS" id="PR02008">
    <property type="entry name" value="RCMTFAMILY"/>
</dbReference>
<dbReference type="InterPro" id="IPR029063">
    <property type="entry name" value="SAM-dependent_MTases_sf"/>
</dbReference>
<evidence type="ECO:0000313" key="7">
    <source>
        <dbReference type="EMBL" id="PQV64990.1"/>
    </source>
</evidence>
<feature type="binding site" evidence="5">
    <location>
        <position position="319"/>
    </location>
    <ligand>
        <name>S-adenosyl-L-methionine</name>
        <dbReference type="ChEBI" id="CHEBI:59789"/>
    </ligand>
</feature>
<dbReference type="Proteomes" id="UP000237684">
    <property type="component" value="Unassembled WGS sequence"/>
</dbReference>
<organism evidence="7 8">
    <name type="scientific">Abditibacterium utsteinense</name>
    <dbReference type="NCBI Taxonomy" id="1960156"/>
    <lineage>
        <taxon>Bacteria</taxon>
        <taxon>Pseudomonadati</taxon>
        <taxon>Abditibacteriota</taxon>
        <taxon>Abditibacteriia</taxon>
        <taxon>Abditibacteriales</taxon>
        <taxon>Abditibacteriaceae</taxon>
        <taxon>Abditibacterium</taxon>
    </lineage>
</organism>
<evidence type="ECO:0000256" key="3">
    <source>
        <dbReference type="ARBA" id="ARBA00022691"/>
    </source>
</evidence>
<dbReference type="Pfam" id="PF01189">
    <property type="entry name" value="Methyltr_RsmB-F"/>
    <property type="match status" value="1"/>
</dbReference>
<dbReference type="PROSITE" id="PS51686">
    <property type="entry name" value="SAM_MT_RSMB_NOP"/>
    <property type="match status" value="1"/>
</dbReference>
<keyword evidence="2 5" id="KW-0808">Transferase</keyword>
<sequence length="419" mass="46906">MKLHRNLTLAVVPALELIFHEKKVAARVLESLFAKNPKWGKRDRAFVAETTYEIVRWRRLLAFAAQSEGIVALLGAQLIRSGADFPDWSELSHLDAAQIRANLTKNEVDSTKNEAEVTNGEANFTKNEENIGIAEETRAIRQSIPDWLDELGARELGEEWDAEIAALNAEAPVFLRANTLKISRDELQSQLESEGVSTQIAESLPDALKLETRRSLSHLSLYKDGFFEIQDGASQFVAPFLQVHSGQKILDACAGAGGKSLHLAALIKNRGHIVSCDLDAKKLEELRRRASRSGISCLETKTPKTLESHGQSFERILIDAPCSGLGTLRRQPDLKWRLSLDFLSELQQKQRQILEFYAPMLQIGGKLVYATCSILPGENERQIAWFLAHNSNFKLESQKMISPAQTGFDGFFMARLRRL</sequence>
<accession>A0A2S8SW17</accession>
<dbReference type="RefSeq" id="WP_105482857.1">
    <property type="nucleotide sequence ID" value="NZ_NIGF01000003.1"/>
</dbReference>
<reference evidence="7 8" key="1">
    <citation type="journal article" date="2018" name="Syst. Appl. Microbiol.">
        <title>Abditibacterium utsteinense sp. nov., the first cultivated member of candidate phylum FBP, isolated from ice-free Antarctic soil samples.</title>
        <authorList>
            <person name="Tahon G."/>
            <person name="Tytgat B."/>
            <person name="Lebbe L."/>
            <person name="Carlier A."/>
            <person name="Willems A."/>
        </authorList>
    </citation>
    <scope>NUCLEOTIDE SEQUENCE [LARGE SCALE GENOMIC DNA]</scope>
    <source>
        <strain evidence="7 8">LMG 29911</strain>
    </source>
</reference>
<feature type="active site" description="Nucleophile" evidence="5">
    <location>
        <position position="372"/>
    </location>
</feature>
<dbReference type="PANTHER" id="PTHR22807">
    <property type="entry name" value="NOP2 YEAST -RELATED NOL1/NOP2/FMU SUN DOMAIN-CONTAINING"/>
    <property type="match status" value="1"/>
</dbReference>
<keyword evidence="1 5" id="KW-0489">Methyltransferase</keyword>
<dbReference type="Gene3D" id="3.30.70.1170">
    <property type="entry name" value="Sun protein, domain 3"/>
    <property type="match status" value="1"/>
</dbReference>
<name>A0A2S8SW17_9BACT</name>
<dbReference type="InterPro" id="IPR023267">
    <property type="entry name" value="RCMT"/>
</dbReference>
<keyword evidence="3 5" id="KW-0949">S-adenosyl-L-methionine</keyword>
<dbReference type="GO" id="GO:0001510">
    <property type="term" value="P:RNA methylation"/>
    <property type="evidence" value="ECO:0007669"/>
    <property type="project" value="InterPro"/>
</dbReference>
<evidence type="ECO:0000256" key="1">
    <source>
        <dbReference type="ARBA" id="ARBA00022603"/>
    </source>
</evidence>
<dbReference type="InterPro" id="IPR001678">
    <property type="entry name" value="MeTrfase_RsmB-F_NOP2_dom"/>
</dbReference>
<dbReference type="InterPro" id="IPR049560">
    <property type="entry name" value="MeTrfase_RsmB-F_NOP2_cat"/>
</dbReference>
<evidence type="ECO:0000256" key="2">
    <source>
        <dbReference type="ARBA" id="ARBA00022679"/>
    </source>
</evidence>
<dbReference type="CDD" id="cd02440">
    <property type="entry name" value="AdoMet_MTases"/>
    <property type="match status" value="1"/>
</dbReference>
<feature type="domain" description="SAM-dependent MTase RsmB/NOP-type" evidence="6">
    <location>
        <begin position="163"/>
        <end position="419"/>
    </location>
</feature>
<comment type="caution">
    <text evidence="7">The sequence shown here is derived from an EMBL/GenBank/DDBJ whole genome shotgun (WGS) entry which is preliminary data.</text>
</comment>
<feature type="binding site" evidence="5">
    <location>
        <position position="277"/>
    </location>
    <ligand>
        <name>S-adenosyl-L-methionine</name>
        <dbReference type="ChEBI" id="CHEBI:59789"/>
    </ligand>
</feature>
<evidence type="ECO:0000256" key="5">
    <source>
        <dbReference type="PROSITE-ProRule" id="PRU01023"/>
    </source>
</evidence>
<dbReference type="OrthoDB" id="9810297at2"/>
<dbReference type="PANTHER" id="PTHR22807:SF53">
    <property type="entry name" value="RIBOSOMAL RNA SMALL SUBUNIT METHYLTRANSFERASE B-RELATED"/>
    <property type="match status" value="1"/>
</dbReference>
<keyword evidence="4 5" id="KW-0694">RNA-binding</keyword>
<dbReference type="AlphaFoldDB" id="A0A2S8SW17"/>
<dbReference type="GO" id="GO:0003723">
    <property type="term" value="F:RNA binding"/>
    <property type="evidence" value="ECO:0007669"/>
    <property type="project" value="UniProtKB-UniRule"/>
</dbReference>
<dbReference type="SUPFAM" id="SSF53335">
    <property type="entry name" value="S-adenosyl-L-methionine-dependent methyltransferases"/>
    <property type="match status" value="1"/>
</dbReference>
<keyword evidence="8" id="KW-1185">Reference proteome</keyword>
<dbReference type="InParanoid" id="A0A2S8SW17"/>
<evidence type="ECO:0000313" key="8">
    <source>
        <dbReference type="Proteomes" id="UP000237684"/>
    </source>
</evidence>
<dbReference type="Gene3D" id="3.40.50.150">
    <property type="entry name" value="Vaccinia Virus protein VP39"/>
    <property type="match status" value="1"/>
</dbReference>
<gene>
    <name evidence="7" type="ORF">B1R32_103260</name>
</gene>
<dbReference type="EMBL" id="NIGF01000003">
    <property type="protein sequence ID" value="PQV64990.1"/>
    <property type="molecule type" value="Genomic_DNA"/>
</dbReference>
<dbReference type="Pfam" id="PF22458">
    <property type="entry name" value="RsmF-B_ferredox"/>
    <property type="match status" value="1"/>
</dbReference>